<reference evidence="7" key="2">
    <citation type="journal article" date="2021" name="PeerJ">
        <title>Extensive microbial diversity within the chicken gut microbiome revealed by metagenomics and culture.</title>
        <authorList>
            <person name="Gilroy R."/>
            <person name="Ravi A."/>
            <person name="Getino M."/>
            <person name="Pursley I."/>
            <person name="Horton D.L."/>
            <person name="Alikhan N.F."/>
            <person name="Baker D."/>
            <person name="Gharbi K."/>
            <person name="Hall N."/>
            <person name="Watson M."/>
            <person name="Adriaenssens E.M."/>
            <person name="Foster-Nyarko E."/>
            <person name="Jarju S."/>
            <person name="Secka A."/>
            <person name="Antonio M."/>
            <person name="Oren A."/>
            <person name="Chaudhuri R.R."/>
            <person name="La Ragione R."/>
            <person name="Hildebrand F."/>
            <person name="Pallen M.J."/>
        </authorList>
    </citation>
    <scope>NUCLEOTIDE SEQUENCE</scope>
    <source>
        <strain evidence="7">ChiSxjej2B14-6234</strain>
    </source>
</reference>
<evidence type="ECO:0000259" key="5">
    <source>
        <dbReference type="Pfam" id="PF04542"/>
    </source>
</evidence>
<dbReference type="InterPro" id="IPR014284">
    <property type="entry name" value="RNA_pol_sigma-70_dom"/>
</dbReference>
<dbReference type="CDD" id="cd06171">
    <property type="entry name" value="Sigma70_r4"/>
    <property type="match status" value="1"/>
</dbReference>
<evidence type="ECO:0000313" key="8">
    <source>
        <dbReference type="Proteomes" id="UP000886887"/>
    </source>
</evidence>
<dbReference type="InterPro" id="IPR013249">
    <property type="entry name" value="RNA_pol_sigma70_r4_t2"/>
</dbReference>
<protein>
    <submittedName>
        <fullName evidence="7">RNA polymerase sigma factor</fullName>
    </submittedName>
</protein>
<dbReference type="GO" id="GO:0003677">
    <property type="term" value="F:DNA binding"/>
    <property type="evidence" value="ECO:0007669"/>
    <property type="project" value="InterPro"/>
</dbReference>
<keyword evidence="4" id="KW-0804">Transcription</keyword>
<keyword evidence="2" id="KW-0805">Transcription regulation</keyword>
<dbReference type="EMBL" id="DVFJ01000003">
    <property type="protein sequence ID" value="HIQ70751.1"/>
    <property type="molecule type" value="Genomic_DNA"/>
</dbReference>
<dbReference type="PANTHER" id="PTHR43133">
    <property type="entry name" value="RNA POLYMERASE ECF-TYPE SIGMA FACTO"/>
    <property type="match status" value="1"/>
</dbReference>
<organism evidence="7 8">
    <name type="scientific">Candidatus Onthenecus intestinigallinarum</name>
    <dbReference type="NCBI Taxonomy" id="2840875"/>
    <lineage>
        <taxon>Bacteria</taxon>
        <taxon>Bacillati</taxon>
        <taxon>Bacillota</taxon>
        <taxon>Clostridia</taxon>
        <taxon>Eubacteriales</taxon>
        <taxon>Candidatus Onthenecus</taxon>
    </lineage>
</organism>
<dbReference type="SUPFAM" id="SSF88659">
    <property type="entry name" value="Sigma3 and sigma4 domains of RNA polymerase sigma factors"/>
    <property type="match status" value="1"/>
</dbReference>
<comment type="caution">
    <text evidence="7">The sequence shown here is derived from an EMBL/GenBank/DDBJ whole genome shotgun (WGS) entry which is preliminary data.</text>
</comment>
<evidence type="ECO:0000256" key="4">
    <source>
        <dbReference type="ARBA" id="ARBA00023163"/>
    </source>
</evidence>
<dbReference type="InterPro" id="IPR007627">
    <property type="entry name" value="RNA_pol_sigma70_r2"/>
</dbReference>
<dbReference type="Gene3D" id="1.10.1740.10">
    <property type="match status" value="1"/>
</dbReference>
<feature type="domain" description="RNA polymerase sigma factor 70 region 4 type 2" evidence="6">
    <location>
        <begin position="93"/>
        <end position="145"/>
    </location>
</feature>
<accession>A0A9D0Z7R2</accession>
<evidence type="ECO:0000313" key="7">
    <source>
        <dbReference type="EMBL" id="HIQ70751.1"/>
    </source>
</evidence>
<dbReference type="Gene3D" id="1.10.10.10">
    <property type="entry name" value="Winged helix-like DNA-binding domain superfamily/Winged helix DNA-binding domain"/>
    <property type="match status" value="1"/>
</dbReference>
<comment type="similarity">
    <text evidence="1">Belongs to the sigma-70 factor family. ECF subfamily.</text>
</comment>
<feature type="domain" description="RNA polymerase sigma-70 region 2" evidence="5">
    <location>
        <begin position="15"/>
        <end position="76"/>
    </location>
</feature>
<reference evidence="7" key="1">
    <citation type="submission" date="2020-10" db="EMBL/GenBank/DDBJ databases">
        <authorList>
            <person name="Gilroy R."/>
        </authorList>
    </citation>
    <scope>NUCLEOTIDE SEQUENCE</scope>
    <source>
        <strain evidence="7">ChiSxjej2B14-6234</strain>
    </source>
</reference>
<dbReference type="InterPro" id="IPR013324">
    <property type="entry name" value="RNA_pol_sigma_r3/r4-like"/>
</dbReference>
<proteinExistence type="inferred from homology"/>
<dbReference type="InterPro" id="IPR013325">
    <property type="entry name" value="RNA_pol_sigma_r2"/>
</dbReference>
<dbReference type="NCBIfam" id="TIGR02937">
    <property type="entry name" value="sigma70-ECF"/>
    <property type="match status" value="1"/>
</dbReference>
<name>A0A9D0Z7R2_9FIRM</name>
<dbReference type="GO" id="GO:0006352">
    <property type="term" value="P:DNA-templated transcription initiation"/>
    <property type="evidence" value="ECO:0007669"/>
    <property type="project" value="InterPro"/>
</dbReference>
<gene>
    <name evidence="7" type="ORF">IAB73_00820</name>
</gene>
<dbReference type="Proteomes" id="UP000886887">
    <property type="component" value="Unassembled WGS sequence"/>
</dbReference>
<dbReference type="PANTHER" id="PTHR43133:SF51">
    <property type="entry name" value="RNA POLYMERASE SIGMA FACTOR"/>
    <property type="match status" value="1"/>
</dbReference>
<dbReference type="Pfam" id="PF08281">
    <property type="entry name" value="Sigma70_r4_2"/>
    <property type="match status" value="1"/>
</dbReference>
<evidence type="ECO:0000259" key="6">
    <source>
        <dbReference type="Pfam" id="PF08281"/>
    </source>
</evidence>
<dbReference type="InterPro" id="IPR039425">
    <property type="entry name" value="RNA_pol_sigma-70-like"/>
</dbReference>
<dbReference type="InterPro" id="IPR036388">
    <property type="entry name" value="WH-like_DNA-bd_sf"/>
</dbReference>
<evidence type="ECO:0000256" key="2">
    <source>
        <dbReference type="ARBA" id="ARBA00023015"/>
    </source>
</evidence>
<dbReference type="GO" id="GO:0016987">
    <property type="term" value="F:sigma factor activity"/>
    <property type="evidence" value="ECO:0007669"/>
    <property type="project" value="UniProtKB-KW"/>
</dbReference>
<dbReference type="Pfam" id="PF04542">
    <property type="entry name" value="Sigma70_r2"/>
    <property type="match status" value="1"/>
</dbReference>
<sequence length="155" mass="18462">MTNERFAQEIVALTDTLYRVSYSILPEKCDREDAVQSCLEKAWKRRRALREERYLKTWLVRILINECYDIHRRRAREAPRELPERAAPPDADRELHDALMRLPEELRTPIVLHYMEGYPVQEIASVLRLAQGTVKSRMRRGRAMLKEWLSEEDVL</sequence>
<evidence type="ECO:0000256" key="1">
    <source>
        <dbReference type="ARBA" id="ARBA00010641"/>
    </source>
</evidence>
<keyword evidence="3" id="KW-0731">Sigma factor</keyword>
<dbReference type="SUPFAM" id="SSF88946">
    <property type="entry name" value="Sigma2 domain of RNA polymerase sigma factors"/>
    <property type="match status" value="1"/>
</dbReference>
<dbReference type="AlphaFoldDB" id="A0A9D0Z7R2"/>
<evidence type="ECO:0000256" key="3">
    <source>
        <dbReference type="ARBA" id="ARBA00023082"/>
    </source>
</evidence>